<dbReference type="EMBL" id="BLAD01000084">
    <property type="protein sequence ID" value="GES04631.1"/>
    <property type="molecule type" value="Genomic_DNA"/>
</dbReference>
<reference evidence="1 2" key="1">
    <citation type="submission" date="2019-10" db="EMBL/GenBank/DDBJ databases">
        <title>Whole genome shotgun sequence of Acrocarpospora corrugata NBRC 13972.</title>
        <authorList>
            <person name="Ichikawa N."/>
            <person name="Kimura A."/>
            <person name="Kitahashi Y."/>
            <person name="Komaki H."/>
            <person name="Oguchi A."/>
        </authorList>
    </citation>
    <scope>NUCLEOTIDE SEQUENCE [LARGE SCALE GENOMIC DNA]</scope>
    <source>
        <strain evidence="1 2">NBRC 13972</strain>
    </source>
</reference>
<protein>
    <submittedName>
        <fullName evidence="1">Uncharacterized protein</fullName>
    </submittedName>
</protein>
<evidence type="ECO:0000313" key="2">
    <source>
        <dbReference type="Proteomes" id="UP000334990"/>
    </source>
</evidence>
<accession>A0A5M3WC31</accession>
<dbReference type="SUPFAM" id="SSF53756">
    <property type="entry name" value="UDP-Glycosyltransferase/glycogen phosphorylase"/>
    <property type="match status" value="1"/>
</dbReference>
<keyword evidence="2" id="KW-1185">Reference proteome</keyword>
<proteinExistence type="predicted"/>
<name>A0A5M3WC31_9ACTN</name>
<dbReference type="Proteomes" id="UP000334990">
    <property type="component" value="Unassembled WGS sequence"/>
</dbReference>
<gene>
    <name evidence="1" type="ORF">Acor_66990</name>
</gene>
<evidence type="ECO:0000313" key="1">
    <source>
        <dbReference type="EMBL" id="GES04631.1"/>
    </source>
</evidence>
<dbReference type="AlphaFoldDB" id="A0A5M3WC31"/>
<comment type="caution">
    <text evidence="1">The sequence shown here is derived from an EMBL/GenBank/DDBJ whole genome shotgun (WGS) entry which is preliminary data.</text>
</comment>
<sequence>MPTQEWCRVPVGRDARRWATRGNCKTLLVIVHTVTSGQRLMDVVELVESDLRIQVMFTMAPDVFNNGVEEFVESIGALLLPWRQAVTMSFDLAIAAAHGSVHEVHAPLIVMEHGTGFNKRVSPPPGKQNMGERSTYGLDAQRLIRDGSVVASSIVLSHQAELGRLGRACPQAVPVAEVVGDPSFDRLSASRPGRDRYRRALGAGPRQKVVAVSSTWGPHSLFAKRSGLLSRLVDELPASEYLVVALLHPNVWFGHGPWQILTWLADCQRRGLRVLMPEQDWRGVLVAADWVIGDHGSATLYGAAIGVPVMLASFEAAEVAPESPLAELAAVAPRINRDRPLRSQLDRAVAALEPDQYRRVGERVTSAPGQFHRNMRRLLYRLMGLRQPATIPVATPVPMPFVIAHQEG</sequence>
<organism evidence="1 2">
    <name type="scientific">Acrocarpospora corrugata</name>
    <dbReference type="NCBI Taxonomy" id="35763"/>
    <lineage>
        <taxon>Bacteria</taxon>
        <taxon>Bacillati</taxon>
        <taxon>Actinomycetota</taxon>
        <taxon>Actinomycetes</taxon>
        <taxon>Streptosporangiales</taxon>
        <taxon>Streptosporangiaceae</taxon>
        <taxon>Acrocarpospora</taxon>
    </lineage>
</organism>